<evidence type="ECO:0000256" key="6">
    <source>
        <dbReference type="ARBA" id="ARBA00023145"/>
    </source>
</evidence>
<comment type="similarity">
    <text evidence="11">Belongs to the phosphatidylserine decarboxylase family. PSD-A subfamily.</text>
</comment>
<sequence>MDSITSVLVPIHREGYKFVGAFLVATFLLVLMEAPYFLIVAALILTAWCAYFFRDPERVTPVKEGLIISPADGVVQSVGSAVPPAELEMGDAPRTRVSIFMNVFDVHVNRIPTDGKIIRQAYTPGKYLNAALDKASEENERHALLMETESGKEIAFVQIAGLVARRILCWAVDGSDVKAGERFGLIRFGSRVDVYLPEGVHSQVCVGQRAVAGETVIGNEKIREKDREGEIR</sequence>
<comment type="cofactor">
    <cofactor evidence="11">
        <name>pyruvate</name>
        <dbReference type="ChEBI" id="CHEBI:15361"/>
    </cofactor>
    <text evidence="11">Binds 1 pyruvoyl group covalently per subunit.</text>
</comment>
<dbReference type="OrthoDB" id="9790893at2"/>
<dbReference type="NCBIfam" id="NF003685">
    <property type="entry name" value="PRK05305.2-5"/>
    <property type="match status" value="1"/>
</dbReference>
<dbReference type="GO" id="GO:0006646">
    <property type="term" value="P:phosphatidylethanolamine biosynthetic process"/>
    <property type="evidence" value="ECO:0007669"/>
    <property type="project" value="UniProtKB-UniRule"/>
</dbReference>
<reference evidence="14" key="1">
    <citation type="submission" date="2019-06" db="EMBL/GenBank/DDBJ databases">
        <title>The complete genome of Emcibacter congregatus ZYLT.</title>
        <authorList>
            <person name="Zhao Z."/>
        </authorList>
    </citation>
    <scope>NUCLEOTIDE SEQUENCE [LARGE SCALE GENOMIC DNA]</scope>
    <source>
        <strain evidence="14">MCCC 1A06723</strain>
    </source>
</reference>
<accession>A0A501PSW8</accession>
<feature type="active site" description="Schiff-base intermediate with substrate; via pyruvic acid" evidence="11">
    <location>
        <position position="190"/>
    </location>
</feature>
<protein>
    <recommendedName>
        <fullName evidence="11">Phosphatidylserine decarboxylase proenzyme</fullName>
        <ecNumber evidence="11">4.1.1.65</ecNumber>
    </recommendedName>
    <component>
        <recommendedName>
            <fullName evidence="11">Phosphatidylserine decarboxylase alpha chain</fullName>
        </recommendedName>
    </component>
    <component>
        <recommendedName>
            <fullName evidence="11">Phosphatidylserine decarboxylase beta chain</fullName>
        </recommendedName>
    </component>
</protein>
<feature type="chain" id="PRO_5023229518" description="Phosphatidylserine decarboxylase beta chain" evidence="11">
    <location>
        <begin position="1"/>
        <end position="189"/>
    </location>
</feature>
<dbReference type="PANTHER" id="PTHR35809:SF1">
    <property type="entry name" value="ARCHAETIDYLSERINE DECARBOXYLASE PROENZYME-RELATED"/>
    <property type="match status" value="1"/>
</dbReference>
<evidence type="ECO:0000313" key="13">
    <source>
        <dbReference type="EMBL" id="TPD62866.1"/>
    </source>
</evidence>
<keyword evidence="12" id="KW-0812">Transmembrane</keyword>
<proteinExistence type="inferred from homology"/>
<feature type="transmembrane region" description="Helical" evidence="12">
    <location>
        <begin position="20"/>
        <end position="53"/>
    </location>
</feature>
<dbReference type="Proteomes" id="UP000319148">
    <property type="component" value="Unassembled WGS sequence"/>
</dbReference>
<keyword evidence="3 11" id="KW-0210">Decarboxylase</keyword>
<keyword evidence="9 11" id="KW-1208">Phospholipid metabolism</keyword>
<dbReference type="InterPro" id="IPR003817">
    <property type="entry name" value="PS_Dcarbxylase"/>
</dbReference>
<keyword evidence="4 11" id="KW-0443">Lipid metabolism</keyword>
<organism evidence="13 14">
    <name type="scientific">Emcibacter nanhaiensis</name>
    <dbReference type="NCBI Taxonomy" id="1505037"/>
    <lineage>
        <taxon>Bacteria</taxon>
        <taxon>Pseudomonadati</taxon>
        <taxon>Pseudomonadota</taxon>
        <taxon>Alphaproteobacteria</taxon>
        <taxon>Emcibacterales</taxon>
        <taxon>Emcibacteraceae</taxon>
        <taxon>Emcibacter</taxon>
    </lineage>
</organism>
<comment type="subunit">
    <text evidence="11">Heterodimer of a large membrane-associated beta subunit and a small pyruvoyl-containing alpha subunit.</text>
</comment>
<feature type="modified residue" description="Pyruvic acid (Ser); by autocatalysis" evidence="11">
    <location>
        <position position="190"/>
    </location>
</feature>
<feature type="site" description="Cleavage (non-hydrolytic); by autocatalysis" evidence="11">
    <location>
        <begin position="189"/>
        <end position="190"/>
    </location>
</feature>
<dbReference type="UniPathway" id="UPA00558">
    <property type="reaction ID" value="UER00616"/>
</dbReference>
<comment type="catalytic activity">
    <reaction evidence="11">
        <text>a 1,2-diacyl-sn-glycero-3-phospho-L-serine + H(+) = a 1,2-diacyl-sn-glycero-3-phosphoethanolamine + CO2</text>
        <dbReference type="Rhea" id="RHEA:20828"/>
        <dbReference type="ChEBI" id="CHEBI:15378"/>
        <dbReference type="ChEBI" id="CHEBI:16526"/>
        <dbReference type="ChEBI" id="CHEBI:57262"/>
        <dbReference type="ChEBI" id="CHEBI:64612"/>
        <dbReference type="EC" id="4.1.1.65"/>
    </reaction>
</comment>
<keyword evidence="10 11" id="KW-0670">Pyruvate</keyword>
<dbReference type="GO" id="GO:0005886">
    <property type="term" value="C:plasma membrane"/>
    <property type="evidence" value="ECO:0007669"/>
    <property type="project" value="UniProtKB-SubCell"/>
</dbReference>
<dbReference type="NCBIfam" id="NF003678">
    <property type="entry name" value="PRK05305.1-2"/>
    <property type="match status" value="1"/>
</dbReference>
<dbReference type="NCBIfam" id="NF003677">
    <property type="entry name" value="PRK05305.1-1"/>
    <property type="match status" value="1"/>
</dbReference>
<keyword evidence="7 11" id="KW-0594">Phospholipid biosynthesis</keyword>
<evidence type="ECO:0000256" key="9">
    <source>
        <dbReference type="ARBA" id="ARBA00023264"/>
    </source>
</evidence>
<keyword evidence="2 11" id="KW-0444">Lipid biosynthesis</keyword>
<evidence type="ECO:0000256" key="10">
    <source>
        <dbReference type="ARBA" id="ARBA00023317"/>
    </source>
</evidence>
<evidence type="ECO:0000313" key="14">
    <source>
        <dbReference type="Proteomes" id="UP000319148"/>
    </source>
</evidence>
<gene>
    <name evidence="11" type="primary">psd</name>
    <name evidence="13" type="ORF">FIV46_01940</name>
</gene>
<dbReference type="AlphaFoldDB" id="A0A501PSW8"/>
<dbReference type="EC" id="4.1.1.65" evidence="11"/>
<dbReference type="InterPro" id="IPR033175">
    <property type="entry name" value="PSD-A"/>
</dbReference>
<evidence type="ECO:0000256" key="11">
    <source>
        <dbReference type="HAMAP-Rule" id="MF_00664"/>
    </source>
</evidence>
<keyword evidence="1 11" id="KW-1003">Cell membrane</keyword>
<evidence type="ECO:0000256" key="2">
    <source>
        <dbReference type="ARBA" id="ARBA00022516"/>
    </source>
</evidence>
<dbReference type="NCBIfam" id="NF003679">
    <property type="entry name" value="PRK05305.1-3"/>
    <property type="match status" value="1"/>
</dbReference>
<feature type="chain" id="PRO_5023229519" description="Phosphatidylserine decarboxylase alpha chain" evidence="11">
    <location>
        <begin position="190"/>
        <end position="232"/>
    </location>
</feature>
<dbReference type="EMBL" id="VFIY01000004">
    <property type="protein sequence ID" value="TPD62866.1"/>
    <property type="molecule type" value="Genomic_DNA"/>
</dbReference>
<comment type="PTM">
    <text evidence="11">Is synthesized initially as an inactive proenzyme. Formation of the active enzyme involves a self-maturation process in which the active site pyruvoyl group is generated from an internal serine residue via an autocatalytic post-translational modification. Two non-identical subunits are generated from the proenzyme in this reaction, and the pyruvate is formed at the N-terminus of the alpha chain, which is derived from the carboxyl end of the proenzyme. The post-translation cleavage follows an unusual pathway, termed non-hydrolytic serinolysis, in which the side chain hydroxyl group of the serine supplies its oxygen atom to form the C-terminus of the beta chain, while the remainder of the serine residue undergoes an oxidative deamination to produce ammonia and the pyruvoyl prosthetic group on the alpha chain.</text>
</comment>
<evidence type="ECO:0000256" key="5">
    <source>
        <dbReference type="ARBA" id="ARBA00023136"/>
    </source>
</evidence>
<comment type="pathway">
    <text evidence="11">Phospholipid metabolism; phosphatidylethanolamine biosynthesis; phosphatidylethanolamine from CDP-diacylglycerol: step 2/2.</text>
</comment>
<evidence type="ECO:0000256" key="12">
    <source>
        <dbReference type="SAM" id="Phobius"/>
    </source>
</evidence>
<keyword evidence="14" id="KW-1185">Reference proteome</keyword>
<dbReference type="Pfam" id="PF02666">
    <property type="entry name" value="PS_Dcarbxylase"/>
    <property type="match status" value="1"/>
</dbReference>
<evidence type="ECO:0000256" key="4">
    <source>
        <dbReference type="ARBA" id="ARBA00023098"/>
    </source>
</evidence>
<evidence type="ECO:0000256" key="7">
    <source>
        <dbReference type="ARBA" id="ARBA00023209"/>
    </source>
</evidence>
<evidence type="ECO:0000256" key="3">
    <source>
        <dbReference type="ARBA" id="ARBA00022793"/>
    </source>
</evidence>
<evidence type="ECO:0000256" key="8">
    <source>
        <dbReference type="ARBA" id="ARBA00023239"/>
    </source>
</evidence>
<comment type="subcellular location">
    <subcellularLocation>
        <location evidence="11">Cell membrane</location>
        <topology evidence="11">Peripheral membrane protein</topology>
    </subcellularLocation>
</comment>
<dbReference type="RefSeq" id="WP_139938116.1">
    <property type="nucleotide sequence ID" value="NZ_JBHSYP010000022.1"/>
</dbReference>
<keyword evidence="5 11" id="KW-0472">Membrane</keyword>
<keyword evidence="12" id="KW-1133">Transmembrane helix</keyword>
<evidence type="ECO:0000256" key="1">
    <source>
        <dbReference type="ARBA" id="ARBA00022475"/>
    </source>
</evidence>
<name>A0A501PSW8_9PROT</name>
<keyword evidence="8 11" id="KW-0456">Lyase</keyword>
<dbReference type="HAMAP" id="MF_00664">
    <property type="entry name" value="PS_decarb_PSD_A"/>
    <property type="match status" value="1"/>
</dbReference>
<keyword evidence="6 11" id="KW-0865">Zymogen</keyword>
<dbReference type="GO" id="GO:0004609">
    <property type="term" value="F:phosphatidylserine decarboxylase activity"/>
    <property type="evidence" value="ECO:0007669"/>
    <property type="project" value="UniProtKB-UniRule"/>
</dbReference>
<comment type="caution">
    <text evidence="13">The sequence shown here is derived from an EMBL/GenBank/DDBJ whole genome shotgun (WGS) entry which is preliminary data.</text>
</comment>
<dbReference type="PANTHER" id="PTHR35809">
    <property type="entry name" value="ARCHAETIDYLSERINE DECARBOXYLASE PROENZYME-RELATED"/>
    <property type="match status" value="1"/>
</dbReference>
<comment type="function">
    <text evidence="11">Catalyzes the formation of phosphatidylethanolamine (PtdEtn) from phosphatidylserine (PtdSer).</text>
</comment>